<dbReference type="Gene3D" id="3.40.50.2000">
    <property type="entry name" value="Glycogen Phosphorylase B"/>
    <property type="match status" value="1"/>
</dbReference>
<feature type="domain" description="Glycosyl transferase family 1" evidence="1">
    <location>
        <begin position="2"/>
        <end position="77"/>
    </location>
</feature>
<dbReference type="InterPro" id="IPR001296">
    <property type="entry name" value="Glyco_trans_1"/>
</dbReference>
<gene>
    <name evidence="2" type="ORF">L3081_18805</name>
</gene>
<sequence>MLLHVGTLRPIKGIDYILNAYAALDDEAKNKSVLIFVGKGQETFYKNIAKSLGINVYFLGEKSNPLDYITLADAVINVSGGSGVSNSLLERRLWENLLLLGII</sequence>
<dbReference type="Proteomes" id="UP001139646">
    <property type="component" value="Unassembled WGS sequence"/>
</dbReference>
<dbReference type="RefSeq" id="WP_242287735.1">
    <property type="nucleotide sequence ID" value="NZ_JAKKSL010000004.1"/>
</dbReference>
<reference evidence="2" key="1">
    <citation type="submission" date="2022-01" db="EMBL/GenBank/DDBJ databases">
        <title>Colwellia maritima, isolated from seawater.</title>
        <authorList>
            <person name="Kristyanto S."/>
            <person name="Jung J."/>
            <person name="Jeon C.O."/>
        </authorList>
    </citation>
    <scope>NUCLEOTIDE SEQUENCE</scope>
    <source>
        <strain evidence="2">MSW7</strain>
    </source>
</reference>
<protein>
    <submittedName>
        <fullName evidence="2">Glycosyltransferase family 4 protein</fullName>
    </submittedName>
</protein>
<evidence type="ECO:0000313" key="2">
    <source>
        <dbReference type="EMBL" id="MCI2285069.1"/>
    </source>
</evidence>
<dbReference type="Pfam" id="PF00534">
    <property type="entry name" value="Glycos_transf_1"/>
    <property type="match status" value="1"/>
</dbReference>
<evidence type="ECO:0000313" key="3">
    <source>
        <dbReference type="Proteomes" id="UP001139646"/>
    </source>
</evidence>
<proteinExistence type="predicted"/>
<dbReference type="SUPFAM" id="SSF53756">
    <property type="entry name" value="UDP-Glycosyltransferase/glycogen phosphorylase"/>
    <property type="match status" value="1"/>
</dbReference>
<evidence type="ECO:0000259" key="1">
    <source>
        <dbReference type="Pfam" id="PF00534"/>
    </source>
</evidence>
<keyword evidence="3" id="KW-1185">Reference proteome</keyword>
<name>A0ABS9X4G2_9GAMM</name>
<organism evidence="2 3">
    <name type="scientific">Colwellia maritima</name>
    <dbReference type="NCBI Taxonomy" id="2912588"/>
    <lineage>
        <taxon>Bacteria</taxon>
        <taxon>Pseudomonadati</taxon>
        <taxon>Pseudomonadota</taxon>
        <taxon>Gammaproteobacteria</taxon>
        <taxon>Alteromonadales</taxon>
        <taxon>Colwelliaceae</taxon>
        <taxon>Colwellia</taxon>
    </lineage>
</organism>
<accession>A0ABS9X4G2</accession>
<dbReference type="EMBL" id="JAKKSL010000004">
    <property type="protein sequence ID" value="MCI2285069.1"/>
    <property type="molecule type" value="Genomic_DNA"/>
</dbReference>
<comment type="caution">
    <text evidence="2">The sequence shown here is derived from an EMBL/GenBank/DDBJ whole genome shotgun (WGS) entry which is preliminary data.</text>
</comment>